<name>A0ABU3Y4F0_9SPHN</name>
<reference evidence="1 2" key="1">
    <citation type="submission" date="2023-10" db="EMBL/GenBank/DDBJ databases">
        <title>Sphingomonas sp. HF-S4 16S ribosomal RNA gene Genome sequencing and assembly.</title>
        <authorList>
            <person name="Lee H."/>
        </authorList>
    </citation>
    <scope>NUCLEOTIDE SEQUENCE [LARGE SCALE GENOMIC DNA]</scope>
    <source>
        <strain evidence="1 2">HF-S4</strain>
    </source>
</reference>
<dbReference type="EMBL" id="JAWJEJ010000001">
    <property type="protein sequence ID" value="MDV3455982.1"/>
    <property type="molecule type" value="Genomic_DNA"/>
</dbReference>
<proteinExistence type="predicted"/>
<keyword evidence="2" id="KW-1185">Reference proteome</keyword>
<dbReference type="RefSeq" id="WP_317225186.1">
    <property type="nucleotide sequence ID" value="NZ_JAWJEJ010000001.1"/>
</dbReference>
<dbReference type="PANTHER" id="PTHR35802">
    <property type="entry name" value="PROTEASE SYNTHASE AND SPORULATION PROTEIN PAI 2"/>
    <property type="match status" value="1"/>
</dbReference>
<dbReference type="Proteomes" id="UP001273531">
    <property type="component" value="Unassembled WGS sequence"/>
</dbReference>
<sequence>MSRYAPRRPGDVARFVRSEMLGLVVTHDAQGYISTPLPLLAETGEDGAVHTIIGHFAKANPHVARVEANPQALISFLGPHGYIGPAAVSKPGWAPSWNYQLAQFEVEIALEPDQGDAAIRLLVDALEQDFPQPWTPEQMGERYSRLTPHVVAFRAQVIRQSARFKLGQDEDRETFREIVDALGDTPLAHAMLDQAQY</sequence>
<evidence type="ECO:0000313" key="2">
    <source>
        <dbReference type="Proteomes" id="UP001273531"/>
    </source>
</evidence>
<dbReference type="SUPFAM" id="SSF50475">
    <property type="entry name" value="FMN-binding split barrel"/>
    <property type="match status" value="1"/>
</dbReference>
<gene>
    <name evidence="1" type="ORF">RZN05_03240</name>
</gene>
<protein>
    <submittedName>
        <fullName evidence="1">FMN-binding negative transcriptional regulator</fullName>
    </submittedName>
</protein>
<organism evidence="1 2">
    <name type="scientific">Sphingomonas agrestis</name>
    <dbReference type="NCBI Taxonomy" id="3080540"/>
    <lineage>
        <taxon>Bacteria</taxon>
        <taxon>Pseudomonadati</taxon>
        <taxon>Pseudomonadota</taxon>
        <taxon>Alphaproteobacteria</taxon>
        <taxon>Sphingomonadales</taxon>
        <taxon>Sphingomonadaceae</taxon>
        <taxon>Sphingomonas</taxon>
    </lineage>
</organism>
<dbReference type="InterPro" id="IPR012349">
    <property type="entry name" value="Split_barrel_FMN-bd"/>
</dbReference>
<comment type="caution">
    <text evidence="1">The sequence shown here is derived from an EMBL/GenBank/DDBJ whole genome shotgun (WGS) entry which is preliminary data.</text>
</comment>
<dbReference type="PANTHER" id="PTHR35802:SF1">
    <property type="entry name" value="PROTEASE SYNTHASE AND SPORULATION PROTEIN PAI 2"/>
    <property type="match status" value="1"/>
</dbReference>
<evidence type="ECO:0000313" key="1">
    <source>
        <dbReference type="EMBL" id="MDV3455982.1"/>
    </source>
</evidence>
<dbReference type="InterPro" id="IPR007396">
    <property type="entry name" value="TR_PAI2-type"/>
</dbReference>
<dbReference type="Pfam" id="PF04299">
    <property type="entry name" value="FMN_bind_2"/>
    <property type="match status" value="1"/>
</dbReference>
<dbReference type="Gene3D" id="2.30.110.10">
    <property type="entry name" value="Electron Transport, Fmn-binding Protein, Chain A"/>
    <property type="match status" value="1"/>
</dbReference>
<accession>A0ABU3Y4F0</accession>